<evidence type="ECO:0000256" key="1">
    <source>
        <dbReference type="ARBA" id="ARBA00005662"/>
    </source>
</evidence>
<organism evidence="3 4">
    <name type="scientific">Butyricimonas faecihominis</name>
    <dbReference type="NCBI Taxonomy" id="1472416"/>
    <lineage>
        <taxon>Bacteria</taxon>
        <taxon>Pseudomonadati</taxon>
        <taxon>Bacteroidota</taxon>
        <taxon>Bacteroidia</taxon>
        <taxon>Bacteroidales</taxon>
        <taxon>Odoribacteraceae</taxon>
        <taxon>Butyricimonas</taxon>
    </lineage>
</organism>
<dbReference type="OrthoDB" id="9810906at2"/>
<dbReference type="Pfam" id="PF09587">
    <property type="entry name" value="PGA_cap"/>
    <property type="match status" value="1"/>
</dbReference>
<dbReference type="InterPro" id="IPR029052">
    <property type="entry name" value="Metallo-depent_PP-like"/>
</dbReference>
<accession>A0A7W6MYH5</accession>
<dbReference type="PANTHER" id="PTHR33393">
    <property type="entry name" value="POLYGLUTAMINE SYNTHESIS ACCESSORY PROTEIN RV0574C-RELATED"/>
    <property type="match status" value="1"/>
</dbReference>
<comment type="caution">
    <text evidence="3">The sequence shown here is derived from an EMBL/GenBank/DDBJ whole genome shotgun (WGS) entry which is preliminary data.</text>
</comment>
<dbReference type="InterPro" id="IPR052169">
    <property type="entry name" value="CW_Biosynth-Accessory"/>
</dbReference>
<gene>
    <name evidence="3" type="ORF">GGR14_001877</name>
</gene>
<evidence type="ECO:0000313" key="4">
    <source>
        <dbReference type="Proteomes" id="UP000546007"/>
    </source>
</evidence>
<reference evidence="3 4" key="1">
    <citation type="submission" date="2020-08" db="EMBL/GenBank/DDBJ databases">
        <title>Genomic Encyclopedia of Type Strains, Phase IV (KMG-IV): sequencing the most valuable type-strain genomes for metagenomic binning, comparative biology and taxonomic classification.</title>
        <authorList>
            <person name="Goeker M."/>
        </authorList>
    </citation>
    <scope>NUCLEOTIDE SEQUENCE [LARGE SCALE GENOMIC DNA]</scope>
    <source>
        <strain evidence="3 4">DSM 105721</strain>
    </source>
</reference>
<dbReference type="SMART" id="SM00854">
    <property type="entry name" value="PGA_cap"/>
    <property type="match status" value="1"/>
</dbReference>
<dbReference type="SUPFAM" id="SSF56300">
    <property type="entry name" value="Metallo-dependent phosphatases"/>
    <property type="match status" value="1"/>
</dbReference>
<sequence length="346" mass="40736">MIFLGDIACPEEKIQSFVDCVNRINVFDNEIVIFNLEANILEPQEIERTLTLFNSPQIVQAFSKARKVIVSLANNHMYDYPALIQRTKHYLEQNNIGVFGICENDGLILPYEYEDRGRHYAFFGHCWRLYTRTNSNQENNTCVVDKPYDEFIEVVKNYILLKPLTKVYCFMHWNYDLEKWIMPMHRNISRDLIDLGVAGVVGCHSHCPQGAEFYKGKPIAYGLGNFYLPSNCYFNGKLVFPSFSKETYALKVNDDENRILWFNTDKNDEIVSFVQEESMRGPKISELSLFKTMSTEQYISFFKKHRSKKFLVPVYVEYSGVKYQIQERWAIFRVRVLRFILSILKR</sequence>
<name>A0A7W6MYH5_9BACT</name>
<evidence type="ECO:0000313" key="3">
    <source>
        <dbReference type="EMBL" id="MBB4026087.1"/>
    </source>
</evidence>
<feature type="domain" description="Capsule synthesis protein CapA" evidence="2">
    <location>
        <begin position="1"/>
        <end position="230"/>
    </location>
</feature>
<protein>
    <submittedName>
        <fullName evidence="3">Poly-gamma-glutamate synthesis protein (Capsule biosynthesis protein)</fullName>
    </submittedName>
</protein>
<evidence type="ECO:0000259" key="2">
    <source>
        <dbReference type="SMART" id="SM00854"/>
    </source>
</evidence>
<dbReference type="Proteomes" id="UP000546007">
    <property type="component" value="Unassembled WGS sequence"/>
</dbReference>
<dbReference type="RefSeq" id="WP_151411998.1">
    <property type="nucleotide sequence ID" value="NZ_AP028155.1"/>
</dbReference>
<dbReference type="PANTHER" id="PTHR33393:SF13">
    <property type="entry name" value="PGA BIOSYNTHESIS PROTEIN CAPA"/>
    <property type="match status" value="1"/>
</dbReference>
<dbReference type="EMBL" id="JACIES010000004">
    <property type="protein sequence ID" value="MBB4026087.1"/>
    <property type="molecule type" value="Genomic_DNA"/>
</dbReference>
<dbReference type="AlphaFoldDB" id="A0A7W6MYH5"/>
<dbReference type="GeneID" id="93102506"/>
<comment type="similarity">
    <text evidence="1">Belongs to the CapA family.</text>
</comment>
<keyword evidence="4" id="KW-1185">Reference proteome</keyword>
<proteinExistence type="inferred from homology"/>
<dbReference type="InterPro" id="IPR019079">
    <property type="entry name" value="Capsule_synth_CapA"/>
</dbReference>